<keyword evidence="1 7" id="KW-0597">Phosphoprotein</keyword>
<evidence type="ECO:0000256" key="5">
    <source>
        <dbReference type="ARBA" id="ARBA00023015"/>
    </source>
</evidence>
<dbReference type="InterPro" id="IPR001789">
    <property type="entry name" value="Sig_transdc_resp-reg_receiver"/>
</dbReference>
<dbReference type="EMBL" id="RJLM01000002">
    <property type="protein sequence ID" value="RWX56169.1"/>
    <property type="molecule type" value="Genomic_DNA"/>
</dbReference>
<keyword evidence="4" id="KW-0902">Two-component regulatory system</keyword>
<dbReference type="Pfam" id="PF00072">
    <property type="entry name" value="Response_reg"/>
    <property type="match status" value="1"/>
</dbReference>
<dbReference type="Gene3D" id="1.10.10.60">
    <property type="entry name" value="Homeodomain-like"/>
    <property type="match status" value="1"/>
</dbReference>
<dbReference type="SUPFAM" id="SSF46689">
    <property type="entry name" value="Homeodomain-like"/>
    <property type="match status" value="1"/>
</dbReference>
<evidence type="ECO:0000259" key="9">
    <source>
        <dbReference type="PROSITE" id="PS50110"/>
    </source>
</evidence>
<dbReference type="SUPFAM" id="SSF52172">
    <property type="entry name" value="CheY-like"/>
    <property type="match status" value="1"/>
</dbReference>
<keyword evidence="3" id="KW-0067">ATP-binding</keyword>
<keyword evidence="5" id="KW-0805">Transcription regulation</keyword>
<dbReference type="Gene3D" id="3.40.50.300">
    <property type="entry name" value="P-loop containing nucleotide triphosphate hydrolases"/>
    <property type="match status" value="1"/>
</dbReference>
<sequence length="422" mass="48723">MKLSNDIQIVLIDDDQHVLDSCQHLLELAGYQTRAFLDPHMALQEIHPNWSGVILTDIYMPTMSGMELIDKVKAISPHLPIITITGHGDIEMAVEAMQKGAIDYLEKPLKPKKLLSLIEKVITKRKKMIEQWQIIENVLPEQLLGESQEIIEIRKHIKLLATADRDALIQGENGAGRYTTAKLLHELSSRQSQPMIVKNGDDLLSVEELEKVLTEAKHGSLILHDLCSIPTEVQRFLSHFLLNQERSGKRTVKLLAIFGQCPENDLKEHRLLPELFYFLSQVRFIIPPLRKRKDDVIPLFRHFLRKSCLLLGKQRPKIDKAYLETLKRHQWPGNVRELKSVAELYAIGVVKLSSTEHSHPIEQMTSPLDDLVEQYEKQLIEDALYLFAGRINDVSDYLKIQRKKLYLRMRKYDLDKANYKIN</sequence>
<dbReference type="PROSITE" id="PS50110">
    <property type="entry name" value="RESPONSE_REGULATORY"/>
    <property type="match status" value="1"/>
</dbReference>
<evidence type="ECO:0000256" key="6">
    <source>
        <dbReference type="ARBA" id="ARBA00023163"/>
    </source>
</evidence>
<name>A0A444JSZ4_9GAMM</name>
<evidence type="ECO:0000256" key="3">
    <source>
        <dbReference type="ARBA" id="ARBA00022840"/>
    </source>
</evidence>
<dbReference type="Gene3D" id="1.10.8.60">
    <property type="match status" value="1"/>
</dbReference>
<dbReference type="GO" id="GO:0006355">
    <property type="term" value="P:regulation of DNA-templated transcription"/>
    <property type="evidence" value="ECO:0007669"/>
    <property type="project" value="InterPro"/>
</dbReference>
<dbReference type="GO" id="GO:0000160">
    <property type="term" value="P:phosphorelay signal transduction system"/>
    <property type="evidence" value="ECO:0007669"/>
    <property type="project" value="UniProtKB-KW"/>
</dbReference>
<dbReference type="PANTHER" id="PTHR32071:SF29">
    <property type="entry name" value="PHOSPHOGLYCERATE TRANSPORT SYSTEM TRANSCRIPTIONAL REGULATORY PROTEIN PGTA"/>
    <property type="match status" value="1"/>
</dbReference>
<keyword evidence="2" id="KW-0547">Nucleotide-binding</keyword>
<organism evidence="10 11">
    <name type="scientific">Photobacterium chitinilyticum</name>
    <dbReference type="NCBI Taxonomy" id="2485123"/>
    <lineage>
        <taxon>Bacteria</taxon>
        <taxon>Pseudomonadati</taxon>
        <taxon>Pseudomonadota</taxon>
        <taxon>Gammaproteobacteria</taxon>
        <taxon>Vibrionales</taxon>
        <taxon>Vibrionaceae</taxon>
        <taxon>Photobacterium</taxon>
    </lineage>
</organism>
<dbReference type="InterPro" id="IPR058031">
    <property type="entry name" value="AAA_lid_NorR"/>
</dbReference>
<evidence type="ECO:0000259" key="8">
    <source>
        <dbReference type="PROSITE" id="PS50045"/>
    </source>
</evidence>
<dbReference type="AlphaFoldDB" id="A0A444JSZ4"/>
<evidence type="ECO:0000313" key="10">
    <source>
        <dbReference type="EMBL" id="RWX56169.1"/>
    </source>
</evidence>
<dbReference type="FunFam" id="3.40.50.2300:FF:000018">
    <property type="entry name" value="DNA-binding transcriptional regulator NtrC"/>
    <property type="match status" value="1"/>
</dbReference>
<evidence type="ECO:0000313" key="11">
    <source>
        <dbReference type="Proteomes" id="UP000287563"/>
    </source>
</evidence>
<dbReference type="Pfam" id="PF14532">
    <property type="entry name" value="Sigma54_activ_2"/>
    <property type="match status" value="1"/>
</dbReference>
<dbReference type="Proteomes" id="UP000287563">
    <property type="component" value="Unassembled WGS sequence"/>
</dbReference>
<reference evidence="10 11" key="1">
    <citation type="submission" date="2018-11" db="EMBL/GenBank/DDBJ databases">
        <title>Photobacterium sp. BEI247 sp. nov., a marine bacterium isolated from Yongle Blue Hole in the South China Sea.</title>
        <authorList>
            <person name="Wang X."/>
        </authorList>
    </citation>
    <scope>NUCLEOTIDE SEQUENCE [LARGE SCALE GENOMIC DNA]</scope>
    <source>
        <strain evidence="11">BEI247</strain>
    </source>
</reference>
<evidence type="ECO:0000256" key="7">
    <source>
        <dbReference type="PROSITE-ProRule" id="PRU00169"/>
    </source>
</evidence>
<feature type="modified residue" description="4-aspartylphosphate" evidence="7">
    <location>
        <position position="57"/>
    </location>
</feature>
<feature type="domain" description="Sigma-54 factor interaction" evidence="8">
    <location>
        <begin position="143"/>
        <end position="347"/>
    </location>
</feature>
<evidence type="ECO:0000256" key="2">
    <source>
        <dbReference type="ARBA" id="ARBA00022741"/>
    </source>
</evidence>
<dbReference type="RefSeq" id="WP_128783256.1">
    <property type="nucleotide sequence ID" value="NZ_RJLM01000002.1"/>
</dbReference>
<dbReference type="Gene3D" id="3.40.50.2300">
    <property type="match status" value="1"/>
</dbReference>
<dbReference type="Pfam" id="PF02954">
    <property type="entry name" value="HTH_8"/>
    <property type="match status" value="1"/>
</dbReference>
<keyword evidence="11" id="KW-1185">Reference proteome</keyword>
<dbReference type="SMART" id="SM00448">
    <property type="entry name" value="REC"/>
    <property type="match status" value="1"/>
</dbReference>
<dbReference type="PANTHER" id="PTHR32071">
    <property type="entry name" value="TRANSCRIPTIONAL REGULATORY PROTEIN"/>
    <property type="match status" value="1"/>
</dbReference>
<dbReference type="InterPro" id="IPR027417">
    <property type="entry name" value="P-loop_NTPase"/>
</dbReference>
<dbReference type="PROSITE" id="PS50045">
    <property type="entry name" value="SIGMA54_INTERACT_4"/>
    <property type="match status" value="1"/>
</dbReference>
<dbReference type="InterPro" id="IPR002078">
    <property type="entry name" value="Sigma_54_int"/>
</dbReference>
<dbReference type="GO" id="GO:0043565">
    <property type="term" value="F:sequence-specific DNA binding"/>
    <property type="evidence" value="ECO:0007669"/>
    <property type="project" value="InterPro"/>
</dbReference>
<dbReference type="SUPFAM" id="SSF52540">
    <property type="entry name" value="P-loop containing nucleoside triphosphate hydrolases"/>
    <property type="match status" value="1"/>
</dbReference>
<gene>
    <name evidence="10" type="ORF">EDI28_07745</name>
</gene>
<dbReference type="GO" id="GO:0005524">
    <property type="term" value="F:ATP binding"/>
    <property type="evidence" value="ECO:0007669"/>
    <property type="project" value="UniProtKB-KW"/>
</dbReference>
<feature type="domain" description="Response regulatory" evidence="9">
    <location>
        <begin position="8"/>
        <end position="122"/>
    </location>
</feature>
<evidence type="ECO:0000256" key="1">
    <source>
        <dbReference type="ARBA" id="ARBA00022553"/>
    </source>
</evidence>
<protein>
    <submittedName>
        <fullName evidence="10">Sigma-54-dependent Fis family transcriptional regulator</fullName>
    </submittedName>
</protein>
<dbReference type="InterPro" id="IPR011006">
    <property type="entry name" value="CheY-like_superfamily"/>
</dbReference>
<dbReference type="InterPro" id="IPR009057">
    <property type="entry name" value="Homeodomain-like_sf"/>
</dbReference>
<dbReference type="OrthoDB" id="9802186at2"/>
<comment type="caution">
    <text evidence="10">The sequence shown here is derived from an EMBL/GenBank/DDBJ whole genome shotgun (WGS) entry which is preliminary data.</text>
</comment>
<dbReference type="InterPro" id="IPR002197">
    <property type="entry name" value="HTH_Fis"/>
</dbReference>
<keyword evidence="6" id="KW-0804">Transcription</keyword>
<accession>A0A444JSZ4</accession>
<evidence type="ECO:0000256" key="4">
    <source>
        <dbReference type="ARBA" id="ARBA00023012"/>
    </source>
</evidence>
<proteinExistence type="predicted"/>
<dbReference type="Pfam" id="PF25601">
    <property type="entry name" value="AAA_lid_14"/>
    <property type="match status" value="1"/>
</dbReference>